<evidence type="ECO:0000313" key="4">
    <source>
        <dbReference type="EMBL" id="MDI1488724.1"/>
    </source>
</evidence>
<dbReference type="InterPro" id="IPR039298">
    <property type="entry name" value="ACOT13"/>
</dbReference>
<proteinExistence type="inferred from homology"/>
<dbReference type="CDD" id="cd03443">
    <property type="entry name" value="PaaI_thioesterase"/>
    <property type="match status" value="1"/>
</dbReference>
<dbReference type="PANTHER" id="PTHR21660:SF1">
    <property type="entry name" value="ACYL-COENZYME A THIOESTERASE 13"/>
    <property type="match status" value="1"/>
</dbReference>
<name>A0AA43QNA4_9LECA</name>
<accession>A0AA43QNA4</accession>
<dbReference type="InterPro" id="IPR029069">
    <property type="entry name" value="HotDog_dom_sf"/>
</dbReference>
<dbReference type="Pfam" id="PF03061">
    <property type="entry name" value="4HBT"/>
    <property type="match status" value="1"/>
</dbReference>
<comment type="caution">
    <text evidence="4">The sequence shown here is derived from an EMBL/GenBank/DDBJ whole genome shotgun (WGS) entry which is preliminary data.</text>
</comment>
<dbReference type="Proteomes" id="UP001161017">
    <property type="component" value="Unassembled WGS sequence"/>
</dbReference>
<evidence type="ECO:0000259" key="3">
    <source>
        <dbReference type="Pfam" id="PF03061"/>
    </source>
</evidence>
<keyword evidence="2" id="KW-0378">Hydrolase</keyword>
<reference evidence="4" key="1">
    <citation type="journal article" date="2023" name="Genome Biol. Evol.">
        <title>First Whole Genome Sequence and Flow Cytometry Genome Size Data for the Lichen-Forming Fungus Ramalina farinacea (Ascomycota).</title>
        <authorList>
            <person name="Llewellyn T."/>
            <person name="Mian S."/>
            <person name="Hill R."/>
            <person name="Leitch I.J."/>
            <person name="Gaya E."/>
        </authorList>
    </citation>
    <scope>NUCLEOTIDE SEQUENCE</scope>
    <source>
        <strain evidence="4">LIQ254RAFAR</strain>
    </source>
</reference>
<dbReference type="PANTHER" id="PTHR21660">
    <property type="entry name" value="THIOESTERASE SUPERFAMILY MEMBER-RELATED"/>
    <property type="match status" value="1"/>
</dbReference>
<evidence type="ECO:0000313" key="5">
    <source>
        <dbReference type="Proteomes" id="UP001161017"/>
    </source>
</evidence>
<sequence>MEPLKVVQEFAQAMCPEGYEGNDAACLKSLKVIAASMKPHPNVTTRHFITSSLCNQMGNLHGGAFAIILDTVTSFPLALVRAQGFWTMVGVSRTLNIAFLDSAREGDTVEVFSELVKVGKRMAHLRAVMRKVDERGNPGKIIATCEHGKVHVPGVDYIYVPPKERDNAKAKL</sequence>
<keyword evidence="5" id="KW-1185">Reference proteome</keyword>
<dbReference type="Gene3D" id="3.10.129.10">
    <property type="entry name" value="Hotdog Thioesterase"/>
    <property type="match status" value="1"/>
</dbReference>
<protein>
    <recommendedName>
        <fullName evidence="3">Thioesterase domain-containing protein</fullName>
    </recommendedName>
</protein>
<dbReference type="InterPro" id="IPR006683">
    <property type="entry name" value="Thioestr_dom"/>
</dbReference>
<feature type="domain" description="Thioesterase" evidence="3">
    <location>
        <begin position="57"/>
        <end position="134"/>
    </location>
</feature>
<gene>
    <name evidence="4" type="ORF">OHK93_008000</name>
</gene>
<dbReference type="AlphaFoldDB" id="A0AA43QNA4"/>
<comment type="similarity">
    <text evidence="1">Belongs to the thioesterase PaaI family.</text>
</comment>
<evidence type="ECO:0000256" key="1">
    <source>
        <dbReference type="ARBA" id="ARBA00008324"/>
    </source>
</evidence>
<organism evidence="4 5">
    <name type="scientific">Ramalina farinacea</name>
    <dbReference type="NCBI Taxonomy" id="258253"/>
    <lineage>
        <taxon>Eukaryota</taxon>
        <taxon>Fungi</taxon>
        <taxon>Dikarya</taxon>
        <taxon>Ascomycota</taxon>
        <taxon>Pezizomycotina</taxon>
        <taxon>Lecanoromycetes</taxon>
        <taxon>OSLEUM clade</taxon>
        <taxon>Lecanoromycetidae</taxon>
        <taxon>Lecanorales</taxon>
        <taxon>Lecanorineae</taxon>
        <taxon>Ramalinaceae</taxon>
        <taxon>Ramalina</taxon>
    </lineage>
</organism>
<dbReference type="SUPFAM" id="SSF54637">
    <property type="entry name" value="Thioesterase/thiol ester dehydrase-isomerase"/>
    <property type="match status" value="1"/>
</dbReference>
<dbReference type="EMBL" id="JAPUFD010000008">
    <property type="protein sequence ID" value="MDI1488724.1"/>
    <property type="molecule type" value="Genomic_DNA"/>
</dbReference>
<evidence type="ECO:0000256" key="2">
    <source>
        <dbReference type="ARBA" id="ARBA00022801"/>
    </source>
</evidence>
<dbReference type="GO" id="GO:0047617">
    <property type="term" value="F:fatty acyl-CoA hydrolase activity"/>
    <property type="evidence" value="ECO:0007669"/>
    <property type="project" value="InterPro"/>
</dbReference>